<proteinExistence type="predicted"/>
<accession>A0A7W9W6G2</accession>
<sequence length="132" mass="15017">MRRGVRTEEMQEQERSKSGLLLRGRLAKELGQHDEAAKLFGEAAALEEALAQAYAAQGISEQVWRHEFSAAGCWFQAGNFLRSLELCDKLMATPDAPETLRERARSYAQTLRERRDRLWTELLQSEHTLVAA</sequence>
<reference evidence="1 2" key="1">
    <citation type="submission" date="2020-08" db="EMBL/GenBank/DDBJ databases">
        <title>Genomic Encyclopedia of Type Strains, Phase IV (KMG-IV): sequencing the most valuable type-strain genomes for metagenomic binning, comparative biology and taxonomic classification.</title>
        <authorList>
            <person name="Goeker M."/>
        </authorList>
    </citation>
    <scope>NUCLEOTIDE SEQUENCE [LARGE SCALE GENOMIC DNA]</scope>
    <source>
        <strain evidence="1 2">DSM 23562</strain>
    </source>
</reference>
<keyword evidence="2" id="KW-1185">Reference proteome</keyword>
<dbReference type="EMBL" id="JACHGW010000003">
    <property type="protein sequence ID" value="MBB6051424.1"/>
    <property type="molecule type" value="Genomic_DNA"/>
</dbReference>
<gene>
    <name evidence="1" type="ORF">HNQ39_003234</name>
</gene>
<evidence type="ECO:0000313" key="1">
    <source>
        <dbReference type="EMBL" id="MBB6051424.1"/>
    </source>
</evidence>
<dbReference type="Proteomes" id="UP000520814">
    <property type="component" value="Unassembled WGS sequence"/>
</dbReference>
<dbReference type="AlphaFoldDB" id="A0A7W9W6G2"/>
<organism evidence="1 2">
    <name type="scientific">Armatimonas rosea</name>
    <dbReference type="NCBI Taxonomy" id="685828"/>
    <lineage>
        <taxon>Bacteria</taxon>
        <taxon>Bacillati</taxon>
        <taxon>Armatimonadota</taxon>
        <taxon>Armatimonadia</taxon>
        <taxon>Armatimonadales</taxon>
        <taxon>Armatimonadaceae</taxon>
        <taxon>Armatimonas</taxon>
    </lineage>
</organism>
<dbReference type="InterPro" id="IPR011990">
    <property type="entry name" value="TPR-like_helical_dom_sf"/>
</dbReference>
<dbReference type="RefSeq" id="WP_184198357.1">
    <property type="nucleotide sequence ID" value="NZ_JACHGW010000003.1"/>
</dbReference>
<comment type="caution">
    <text evidence="1">The sequence shown here is derived from an EMBL/GenBank/DDBJ whole genome shotgun (WGS) entry which is preliminary data.</text>
</comment>
<name>A0A7W9W6G2_ARMRO</name>
<dbReference type="Gene3D" id="1.25.40.10">
    <property type="entry name" value="Tetratricopeptide repeat domain"/>
    <property type="match status" value="1"/>
</dbReference>
<evidence type="ECO:0000313" key="2">
    <source>
        <dbReference type="Proteomes" id="UP000520814"/>
    </source>
</evidence>
<protein>
    <submittedName>
        <fullName evidence="1">Tetratricopeptide (TPR) repeat protein</fullName>
    </submittedName>
</protein>